<evidence type="ECO:0000313" key="3">
    <source>
        <dbReference type="EMBL" id="KAI1242585.1"/>
    </source>
</evidence>
<name>A0A835P439_9PASS</name>
<feature type="region of interest" description="Disordered" evidence="1">
    <location>
        <begin position="125"/>
        <end position="157"/>
    </location>
</feature>
<dbReference type="EMBL" id="JADDUC010000004">
    <property type="protein sequence ID" value="KAG0134551.1"/>
    <property type="molecule type" value="Genomic_DNA"/>
</dbReference>
<keyword evidence="4" id="KW-1185">Reference proteome</keyword>
<evidence type="ECO:0000256" key="1">
    <source>
        <dbReference type="SAM" id="MobiDB-lite"/>
    </source>
</evidence>
<proteinExistence type="predicted"/>
<evidence type="ECO:0000313" key="4">
    <source>
        <dbReference type="Proteomes" id="UP000618051"/>
    </source>
</evidence>
<dbReference type="OrthoDB" id="192915at2759"/>
<gene>
    <name evidence="3" type="ORF">IHE44_0000117</name>
    <name evidence="2" type="ORF">IHE44_007808</name>
</gene>
<reference evidence="3" key="3">
    <citation type="submission" date="2022-01" db="EMBL/GenBank/DDBJ databases">
        <authorList>
            <person name="Rubenstein D.R."/>
        </authorList>
    </citation>
    <scope>NUCLEOTIDE SEQUENCE</scope>
    <source>
        <strain evidence="3">SS15</strain>
        <tissue evidence="3">Liver</tissue>
    </source>
</reference>
<evidence type="ECO:0000313" key="2">
    <source>
        <dbReference type="EMBL" id="KAG0134551.1"/>
    </source>
</evidence>
<protein>
    <submittedName>
        <fullName evidence="2">Uncharacterized protein</fullName>
    </submittedName>
</protein>
<feature type="compositionally biased region" description="Basic and acidic residues" evidence="1">
    <location>
        <begin position="140"/>
        <end position="157"/>
    </location>
</feature>
<sequence>MNWESIVEEYEDEIFSLIAQEADYLADKLCSEKSVCWGLFCKADPWPNPQEHQQDPKARCETHLGSDRFTTRIWVLPRAVFIWLHMLIYSANSRGKGQAPASTSLAKAQEQCLAAMVIRAKHTKYTQAQAPKSQGEAEGETLRRSQAVEKKRKAEVDTPLKSPKYQGVVPGIPSMASYTMGGSLAPEACNTWVHTTKRCAESHCWLPGPIRPRSPQAPDRITIPIDCTLRHTLRKKKALWLMSAFTNICKNVPSSDPGVPESLSDDLSHGTLLVASPRSQVLSGAAPFARARVFCSSLLKQQCRISAVLDHSETRTRSPLTDQTGVRN</sequence>
<reference evidence="3 4" key="2">
    <citation type="journal article" date="2021" name="J. Hered.">
        <title>Feather Gene Expression Elucidates the Developmental Basis of Plumage Iridescence in African Starlings.</title>
        <authorList>
            <person name="Rubenstein D.R."/>
            <person name="Corvelo A."/>
            <person name="MacManes M.D."/>
            <person name="Maia R."/>
            <person name="Narzisi G."/>
            <person name="Rousaki A."/>
            <person name="Vandenabeele P."/>
            <person name="Shawkey M.D."/>
            <person name="Solomon J."/>
        </authorList>
    </citation>
    <scope>NUCLEOTIDE SEQUENCE [LARGE SCALE GENOMIC DNA]</scope>
    <source>
        <strain evidence="3">SS15</strain>
    </source>
</reference>
<dbReference type="EMBL" id="JADDUC020000001">
    <property type="protein sequence ID" value="KAI1242585.1"/>
    <property type="molecule type" value="Genomic_DNA"/>
</dbReference>
<accession>A0A835P439</accession>
<dbReference type="AlphaFoldDB" id="A0A835P439"/>
<organism evidence="2">
    <name type="scientific">Lamprotornis superbus</name>
    <dbReference type="NCBI Taxonomy" id="245042"/>
    <lineage>
        <taxon>Eukaryota</taxon>
        <taxon>Metazoa</taxon>
        <taxon>Chordata</taxon>
        <taxon>Craniata</taxon>
        <taxon>Vertebrata</taxon>
        <taxon>Euteleostomi</taxon>
        <taxon>Archelosauria</taxon>
        <taxon>Archosauria</taxon>
        <taxon>Dinosauria</taxon>
        <taxon>Saurischia</taxon>
        <taxon>Theropoda</taxon>
        <taxon>Coelurosauria</taxon>
        <taxon>Aves</taxon>
        <taxon>Neognathae</taxon>
        <taxon>Neoaves</taxon>
        <taxon>Telluraves</taxon>
        <taxon>Australaves</taxon>
        <taxon>Passeriformes</taxon>
        <taxon>Sturnidae</taxon>
        <taxon>Lamprotornis</taxon>
    </lineage>
</organism>
<dbReference type="Proteomes" id="UP000618051">
    <property type="component" value="Unassembled WGS sequence"/>
</dbReference>
<reference evidence="2" key="1">
    <citation type="submission" date="2020-10" db="EMBL/GenBank/DDBJ databases">
        <title>Feather gene expression reveals the developmental basis of iridescence in African starlings.</title>
        <authorList>
            <person name="Rubenstein D.R."/>
        </authorList>
    </citation>
    <scope>NUCLEOTIDE SEQUENCE</scope>
    <source>
        <strain evidence="2">SS15</strain>
        <tissue evidence="2">Liver</tissue>
    </source>
</reference>
<comment type="caution">
    <text evidence="2">The sequence shown here is derived from an EMBL/GenBank/DDBJ whole genome shotgun (WGS) entry which is preliminary data.</text>
</comment>